<proteinExistence type="predicted"/>
<feature type="non-terminal residue" evidence="1">
    <location>
        <position position="168"/>
    </location>
</feature>
<name>A0ABN7WN44_GIGMA</name>
<organism evidence="1 2">
    <name type="scientific">Gigaspora margarita</name>
    <dbReference type="NCBI Taxonomy" id="4874"/>
    <lineage>
        <taxon>Eukaryota</taxon>
        <taxon>Fungi</taxon>
        <taxon>Fungi incertae sedis</taxon>
        <taxon>Mucoromycota</taxon>
        <taxon>Glomeromycotina</taxon>
        <taxon>Glomeromycetes</taxon>
        <taxon>Diversisporales</taxon>
        <taxon>Gigasporaceae</taxon>
        <taxon>Gigaspora</taxon>
    </lineage>
</organism>
<sequence length="168" mass="19014">MPPHNFRDYFILQKNPNNPTNALAICKWCIRKFGISAAQQDSDCYTVNRARLCRNHLSKCKAFHVESDTDESLNLRTNSVISATSSHSVISSHSSINSRQSAITNFICRPLSVNDQIRFEQLLLRMIVSNALPFTYVENEDTIAVFEFLVPGIKLPKRKVIGGKVLMK</sequence>
<evidence type="ECO:0000313" key="2">
    <source>
        <dbReference type="Proteomes" id="UP000789901"/>
    </source>
</evidence>
<evidence type="ECO:0000313" key="1">
    <source>
        <dbReference type="EMBL" id="CAG8836329.1"/>
    </source>
</evidence>
<reference evidence="1 2" key="1">
    <citation type="submission" date="2021-06" db="EMBL/GenBank/DDBJ databases">
        <authorList>
            <person name="Kallberg Y."/>
            <person name="Tangrot J."/>
            <person name="Rosling A."/>
        </authorList>
    </citation>
    <scope>NUCLEOTIDE SEQUENCE [LARGE SCALE GENOMIC DNA]</scope>
    <source>
        <strain evidence="1 2">120-4 pot B 10/14</strain>
    </source>
</reference>
<accession>A0ABN7WN44</accession>
<dbReference type="Proteomes" id="UP000789901">
    <property type="component" value="Unassembled WGS sequence"/>
</dbReference>
<comment type="caution">
    <text evidence="1">The sequence shown here is derived from an EMBL/GenBank/DDBJ whole genome shotgun (WGS) entry which is preliminary data.</text>
</comment>
<gene>
    <name evidence="1" type="ORF">GMARGA_LOCUS32981</name>
</gene>
<protein>
    <submittedName>
        <fullName evidence="1">12396_t:CDS:1</fullName>
    </submittedName>
</protein>
<dbReference type="EMBL" id="CAJVQB010053326">
    <property type="protein sequence ID" value="CAG8836329.1"/>
    <property type="molecule type" value="Genomic_DNA"/>
</dbReference>
<keyword evidence="2" id="KW-1185">Reference proteome</keyword>